<keyword evidence="3" id="KW-1185">Reference proteome</keyword>
<evidence type="ECO:0000259" key="1">
    <source>
        <dbReference type="Pfam" id="PF20700"/>
    </source>
</evidence>
<dbReference type="EMBL" id="UYJE01010142">
    <property type="protein sequence ID" value="VDI80109.1"/>
    <property type="molecule type" value="Genomic_DNA"/>
</dbReference>
<gene>
    <name evidence="2" type="ORF">MGAL_10B086454</name>
</gene>
<proteinExistence type="predicted"/>
<dbReference type="OrthoDB" id="6754701at2759"/>
<evidence type="ECO:0000313" key="2">
    <source>
        <dbReference type="EMBL" id="VDI80109.1"/>
    </source>
</evidence>
<accession>A0A8B6HKN2</accession>
<name>A0A8B6HKN2_MYTGA</name>
<dbReference type="InterPro" id="IPR049012">
    <property type="entry name" value="Mutator_transp_dom"/>
</dbReference>
<comment type="caution">
    <text evidence="2">The sequence shown here is derived from an EMBL/GenBank/DDBJ whole genome shotgun (WGS) entry which is preliminary data.</text>
</comment>
<dbReference type="Proteomes" id="UP000596742">
    <property type="component" value="Unassembled WGS sequence"/>
</dbReference>
<evidence type="ECO:0000313" key="3">
    <source>
        <dbReference type="Proteomes" id="UP000596742"/>
    </source>
</evidence>
<feature type="domain" description="Mutator-like transposase" evidence="1">
    <location>
        <begin position="107"/>
        <end position="191"/>
    </location>
</feature>
<sequence>MTRARRSCKAGGKPYRLTSTLYRVKPGKGGLRMILRPKHASFPSVCPPTYTVLPPNEGLKLKICKNKPVLAEGYRLLNLDLLRKHILQITLHVIQCPKVCDMKDIEPLKLFFDERNLGLASVMFAECQGCHKQFKFTSSPMLSNDMFDVNVRGVWGSMVTGDGGAQLGETMATFSCPSISSNSFTKNRDRNKQVVVRYPPRRHFSCSSQAMEADIIVEGFLEAERKHGVRYMRLVADGDSSVEARIRQHVPVWGQRVEKIECANHACKCLRSHLEQLVMDKPSYKGKNKLTKANRLRITSSIRCAIRRRAQEEKSTAGYKETEA</sequence>
<dbReference type="Pfam" id="PF20700">
    <property type="entry name" value="Mutator"/>
    <property type="match status" value="2"/>
</dbReference>
<feature type="domain" description="Mutator-like transposase" evidence="1">
    <location>
        <begin position="204"/>
        <end position="310"/>
    </location>
</feature>
<reference evidence="2" key="1">
    <citation type="submission" date="2018-11" db="EMBL/GenBank/DDBJ databases">
        <authorList>
            <person name="Alioto T."/>
            <person name="Alioto T."/>
        </authorList>
    </citation>
    <scope>NUCLEOTIDE SEQUENCE</scope>
</reference>
<organism evidence="2 3">
    <name type="scientific">Mytilus galloprovincialis</name>
    <name type="common">Mediterranean mussel</name>
    <dbReference type="NCBI Taxonomy" id="29158"/>
    <lineage>
        <taxon>Eukaryota</taxon>
        <taxon>Metazoa</taxon>
        <taxon>Spiralia</taxon>
        <taxon>Lophotrochozoa</taxon>
        <taxon>Mollusca</taxon>
        <taxon>Bivalvia</taxon>
        <taxon>Autobranchia</taxon>
        <taxon>Pteriomorphia</taxon>
        <taxon>Mytilida</taxon>
        <taxon>Mytiloidea</taxon>
        <taxon>Mytilidae</taxon>
        <taxon>Mytilinae</taxon>
        <taxon>Mytilus</taxon>
    </lineage>
</organism>
<dbReference type="AlphaFoldDB" id="A0A8B6HKN2"/>
<protein>
    <recommendedName>
        <fullName evidence="1">Mutator-like transposase domain-containing protein</fullName>
    </recommendedName>
</protein>